<keyword evidence="3" id="KW-1185">Reference proteome</keyword>
<dbReference type="Proteomes" id="UP000011185">
    <property type="component" value="Unassembled WGS sequence"/>
</dbReference>
<protein>
    <submittedName>
        <fullName evidence="2">Uncharacterized protein</fullName>
    </submittedName>
</protein>
<evidence type="ECO:0000313" key="2">
    <source>
        <dbReference type="EMBL" id="ELQ73913.1"/>
    </source>
</evidence>
<reference evidence="2 3" key="1">
    <citation type="journal article" date="2012" name="PLoS Pathog.">
        <title>The genome of the obligate intracellular parasite Trachipleistophora hominis: new insights into microsporidian genome dynamics and reductive evolution.</title>
        <authorList>
            <person name="Heinz E."/>
            <person name="Williams T.A."/>
            <person name="Nakjang S."/>
            <person name="Noel C.J."/>
            <person name="Swan D.C."/>
            <person name="Goldberg A.V."/>
            <person name="Harris S.R."/>
            <person name="Weinmaier T."/>
            <person name="Markert S."/>
            <person name="Becher D."/>
            <person name="Bernhardt J."/>
            <person name="Dagan T."/>
            <person name="Hacker C."/>
            <person name="Lucocq J.M."/>
            <person name="Schweder T."/>
            <person name="Rattei T."/>
            <person name="Hall N."/>
            <person name="Hirt R.P."/>
            <person name="Embley T.M."/>
        </authorList>
    </citation>
    <scope>NUCLEOTIDE SEQUENCE [LARGE SCALE GENOMIC DNA]</scope>
</reference>
<dbReference type="EMBL" id="JH994098">
    <property type="protein sequence ID" value="ELQ73913.1"/>
    <property type="molecule type" value="Genomic_DNA"/>
</dbReference>
<evidence type="ECO:0000313" key="3">
    <source>
        <dbReference type="Proteomes" id="UP000011185"/>
    </source>
</evidence>
<organism evidence="2 3">
    <name type="scientific">Trachipleistophora hominis</name>
    <name type="common">Microsporidian parasite</name>
    <dbReference type="NCBI Taxonomy" id="72359"/>
    <lineage>
        <taxon>Eukaryota</taxon>
        <taxon>Fungi</taxon>
        <taxon>Fungi incertae sedis</taxon>
        <taxon>Microsporidia</taxon>
        <taxon>Pleistophoridae</taxon>
        <taxon>Trachipleistophora</taxon>
    </lineage>
</organism>
<sequence length="89" mass="10601">MDPKNMMHLIFDLSDGTSERVMGQTEYDIALKNEKPPRKRERPEDEEFDRMPSGRPFREDTFALEEFIPPGVDRESFKRGFMLCQDMRK</sequence>
<feature type="region of interest" description="Disordered" evidence="1">
    <location>
        <begin position="32"/>
        <end position="56"/>
    </location>
</feature>
<evidence type="ECO:0000256" key="1">
    <source>
        <dbReference type="SAM" id="MobiDB-lite"/>
    </source>
</evidence>
<name>L7JR13_TRAHO</name>
<dbReference type="AlphaFoldDB" id="L7JR13"/>
<proteinExistence type="predicted"/>
<accession>L7JR13</accession>
<dbReference type="VEuPathDB" id="MicrosporidiaDB:THOM_3191"/>
<gene>
    <name evidence="2" type="ORF">THOM_3191</name>
</gene>
<dbReference type="OMA" id="VMGQTEY"/>
<dbReference type="HOGENOM" id="CLU_2456349_0_0_1"/>
<dbReference type="OrthoDB" id="10386827at2759"/>
<dbReference type="InParanoid" id="L7JR13"/>